<feature type="compositionally biased region" description="Basic and acidic residues" evidence="1">
    <location>
        <begin position="147"/>
        <end position="159"/>
    </location>
</feature>
<dbReference type="OrthoDB" id="5804550at2759"/>
<evidence type="ECO:0000256" key="1">
    <source>
        <dbReference type="SAM" id="MobiDB-lite"/>
    </source>
</evidence>
<dbReference type="AlphaFoldDB" id="A0A238BPN1"/>
<gene>
    <name evidence="2" type="ORF">X798_05647</name>
</gene>
<name>A0A238BPN1_9BILA</name>
<accession>A0A238BPN1</accession>
<feature type="region of interest" description="Disordered" evidence="1">
    <location>
        <begin position="147"/>
        <end position="183"/>
    </location>
</feature>
<dbReference type="Proteomes" id="UP000242913">
    <property type="component" value="Unassembled WGS sequence"/>
</dbReference>
<keyword evidence="3" id="KW-1185">Reference proteome</keyword>
<feature type="compositionally biased region" description="Low complexity" evidence="1">
    <location>
        <begin position="160"/>
        <end position="174"/>
    </location>
</feature>
<proteinExistence type="predicted"/>
<evidence type="ECO:0000313" key="3">
    <source>
        <dbReference type="Proteomes" id="UP000242913"/>
    </source>
</evidence>
<feature type="region of interest" description="Disordered" evidence="1">
    <location>
        <begin position="217"/>
        <end position="254"/>
    </location>
</feature>
<sequence>MEWIEEAARRDQIAGHFIEVTNCKLSNQIIMQDDNNPTDDVIRNIITRYECEEDEFLQELEEMQGQVSNRTSLCDEVPIFGALCSLVGEISKLRRENKALRYQLSIAIEPKRSVVHRVSAILEGRSHIIPKIMGRRNLHQCEIRNGARERLSTPPHKESLTTSSYSTDISSDVSDPLRTTFTPTRQIPAPSIVLSEMSDSDAEHSIFTEVALPNYGNVNNEERGSRVAVRRSKISSVSEQTSPSSASSRDHSENMDNRAILDENETMRNELIMIKNRNNRLIEQLREKSMEHSKLTTQMSTLQKQIGILRNRCRLNEALEKLSINDRMITRATATIDSVEKKLKFFDDKLQAVKAEMMKNSQASFREQNAYQSCLEHIERLQRDNFSMIQDKSSDIGSHDQRVRQLLEIMPSYDALYSFTISLVRKLGQLRASYIEKNIYANRSDFEVMRAQSSLLLIHAQLERLKLQLYEATKRRPSRPASYHGEDLLQKTIKPQMNFLLPFKLHGSRIRKHRRSDSCVMESEVEKNEQSIENEFLRLFDYARCLSRISEFTGINNAHLERIGIPNSSPYTKNDLRSTPIRHREQLLRNSAHKIYISPRNQKTQPAGRPIRIQLFNLSLVETEDRTLTAGNIPHFGDCIAKKAENGVGKSSPILNLHPLINYDHPRPIVSSLQDVRNNVIRSPCSTPIMSRRINLNEPPRTIDHGSSDSFGNELARYDIPLSHGSGSSDYAVIGAKQLYMEKRSITSKRSLSTNPSRLPHLRKNISHASSPPLLSDCDGRNVCHLRRNPEIVGMIREKNTGPVLKNFEKSRLPKIPSILTEKKKCTSWLSRIKATK</sequence>
<feature type="compositionally biased region" description="Polar residues" evidence="1">
    <location>
        <begin position="234"/>
        <end position="247"/>
    </location>
</feature>
<organism evidence="2 3">
    <name type="scientific">Onchocerca flexuosa</name>
    <dbReference type="NCBI Taxonomy" id="387005"/>
    <lineage>
        <taxon>Eukaryota</taxon>
        <taxon>Metazoa</taxon>
        <taxon>Ecdysozoa</taxon>
        <taxon>Nematoda</taxon>
        <taxon>Chromadorea</taxon>
        <taxon>Rhabditida</taxon>
        <taxon>Spirurina</taxon>
        <taxon>Spiruromorpha</taxon>
        <taxon>Filarioidea</taxon>
        <taxon>Onchocercidae</taxon>
        <taxon>Onchocerca</taxon>
    </lineage>
</organism>
<reference evidence="2 3" key="1">
    <citation type="submission" date="2015-12" db="EMBL/GenBank/DDBJ databases">
        <title>Draft genome of the nematode, Onchocerca flexuosa.</title>
        <authorList>
            <person name="Mitreva M."/>
        </authorList>
    </citation>
    <scope>NUCLEOTIDE SEQUENCE [LARGE SCALE GENOMIC DNA]</scope>
    <source>
        <strain evidence="2">Red Deer</strain>
    </source>
</reference>
<dbReference type="EMBL" id="KZ270034">
    <property type="protein sequence ID" value="OZC07337.1"/>
    <property type="molecule type" value="Genomic_DNA"/>
</dbReference>
<protein>
    <submittedName>
        <fullName evidence="2">Uncharacterized protein</fullName>
    </submittedName>
</protein>
<evidence type="ECO:0000313" key="2">
    <source>
        <dbReference type="EMBL" id="OZC07337.1"/>
    </source>
</evidence>